<gene>
    <name evidence="2" type="ORF">AU492_10505</name>
</gene>
<dbReference type="PANTHER" id="PTHR30569">
    <property type="entry name" value="CYTOSINE TRANSPORTER CODB"/>
    <property type="match status" value="1"/>
</dbReference>
<keyword evidence="3" id="KW-1185">Reference proteome</keyword>
<evidence type="ECO:0000256" key="1">
    <source>
        <dbReference type="SAM" id="Phobius"/>
    </source>
</evidence>
<feature type="transmembrane region" description="Helical" evidence="1">
    <location>
        <begin position="90"/>
        <end position="110"/>
    </location>
</feature>
<name>A0ABX9ES90_9GAMM</name>
<feature type="transmembrane region" description="Helical" evidence="1">
    <location>
        <begin position="116"/>
        <end position="134"/>
    </location>
</feature>
<dbReference type="InterPro" id="IPR030191">
    <property type="entry name" value="CodB"/>
</dbReference>
<feature type="transmembrane region" description="Helical" evidence="1">
    <location>
        <begin position="50"/>
        <end position="70"/>
    </location>
</feature>
<proteinExistence type="predicted"/>
<reference evidence="2 3" key="1">
    <citation type="submission" date="2016-02" db="EMBL/GenBank/DDBJ databases">
        <title>Species-wide whole genome sequencing reveals diversity, host range in Lonsdalea quercina.</title>
        <authorList>
            <person name="Li Y."/>
        </authorList>
    </citation>
    <scope>NUCLEOTIDE SEQUENCE [LARGE SCALE GENOMIC DNA]</scope>
    <source>
        <strain evidence="2 3">CFCC 12721</strain>
    </source>
</reference>
<comment type="caution">
    <text evidence="2">The sequence shown here is derived from an EMBL/GenBank/DDBJ whole genome shotgun (WGS) entry which is preliminary data.</text>
</comment>
<keyword evidence="1" id="KW-0472">Membrane</keyword>
<keyword evidence="1" id="KW-0812">Transmembrane</keyword>
<accession>A0ABX9ES90</accession>
<evidence type="ECO:0000313" key="2">
    <source>
        <dbReference type="EMBL" id="RAT33413.1"/>
    </source>
</evidence>
<sequence length="141" mass="14604">MEKIDDYPVSRVPLAARLPFLNIALVHIGMLTALDQFMLGAVLGHSMTPGQAFTAIAIGSLIFGTVTVVWAMRGCGKGCPAACWRGGADLAATPAVGWVAIIASIIGSVVGLNVEWGVPAFNSLAAASVLYVVLKKATRLP</sequence>
<dbReference type="PANTHER" id="PTHR30569:SF0">
    <property type="entry name" value="CYTOSINE PERMEASE"/>
    <property type="match status" value="1"/>
</dbReference>
<organism evidence="2 3">
    <name type="scientific">Lonsdalea populi</name>
    <dbReference type="NCBI Taxonomy" id="1172565"/>
    <lineage>
        <taxon>Bacteria</taxon>
        <taxon>Pseudomonadati</taxon>
        <taxon>Pseudomonadota</taxon>
        <taxon>Gammaproteobacteria</taxon>
        <taxon>Enterobacterales</taxon>
        <taxon>Pectobacteriaceae</taxon>
        <taxon>Lonsdalea</taxon>
    </lineage>
</organism>
<dbReference type="Proteomes" id="UP000250186">
    <property type="component" value="Unassembled WGS sequence"/>
</dbReference>
<feature type="transmembrane region" description="Helical" evidence="1">
    <location>
        <begin position="20"/>
        <end position="44"/>
    </location>
</feature>
<keyword evidence="1" id="KW-1133">Transmembrane helix</keyword>
<dbReference type="EMBL" id="LUSW01000022">
    <property type="protein sequence ID" value="RAT33413.1"/>
    <property type="molecule type" value="Genomic_DNA"/>
</dbReference>
<protein>
    <recommendedName>
        <fullName evidence="4">Cytosine permease</fullName>
    </recommendedName>
</protein>
<evidence type="ECO:0008006" key="4">
    <source>
        <dbReference type="Google" id="ProtNLM"/>
    </source>
</evidence>
<evidence type="ECO:0000313" key="3">
    <source>
        <dbReference type="Proteomes" id="UP000250186"/>
    </source>
</evidence>